<evidence type="ECO:0000313" key="2">
    <source>
        <dbReference type="Proteomes" id="UP000542353"/>
    </source>
</evidence>
<accession>A0A7W8E0R5</accession>
<dbReference type="Proteomes" id="UP000542353">
    <property type="component" value="Unassembled WGS sequence"/>
</dbReference>
<reference evidence="1 2" key="1">
    <citation type="submission" date="2020-08" db="EMBL/GenBank/DDBJ databases">
        <title>Genomic Encyclopedia of Type Strains, Phase IV (KMG-IV): sequencing the most valuable type-strain genomes for metagenomic binning, comparative biology and taxonomic classification.</title>
        <authorList>
            <person name="Goeker M."/>
        </authorList>
    </citation>
    <scope>NUCLEOTIDE SEQUENCE [LARGE SCALE GENOMIC DNA]</scope>
    <source>
        <strain evidence="1 2">DSM 12706</strain>
    </source>
</reference>
<name>A0A7W8E0R5_9BRAD</name>
<proteinExistence type="predicted"/>
<dbReference type="AlphaFoldDB" id="A0A7W8E0R5"/>
<dbReference type="EMBL" id="JACHIH010000035">
    <property type="protein sequence ID" value="MBB5049383.1"/>
    <property type="molecule type" value="Genomic_DNA"/>
</dbReference>
<gene>
    <name evidence="1" type="ORF">HNR60_004160</name>
</gene>
<dbReference type="RefSeq" id="WP_210313704.1">
    <property type="nucleotide sequence ID" value="NZ_JACHIH010000035.1"/>
</dbReference>
<evidence type="ECO:0000313" key="1">
    <source>
        <dbReference type="EMBL" id="MBB5049383.1"/>
    </source>
</evidence>
<comment type="caution">
    <text evidence="1">The sequence shown here is derived from an EMBL/GenBank/DDBJ whole genome shotgun (WGS) entry which is preliminary data.</text>
</comment>
<keyword evidence="2" id="KW-1185">Reference proteome</keyword>
<organism evidence="1 2">
    <name type="scientific">Rhodopseudomonas rhenobacensis</name>
    <dbReference type="NCBI Taxonomy" id="87461"/>
    <lineage>
        <taxon>Bacteria</taxon>
        <taxon>Pseudomonadati</taxon>
        <taxon>Pseudomonadota</taxon>
        <taxon>Alphaproteobacteria</taxon>
        <taxon>Hyphomicrobiales</taxon>
        <taxon>Nitrobacteraceae</taxon>
        <taxon>Rhodopseudomonas</taxon>
    </lineage>
</organism>
<sequence>MYTDEDHNADGRHISYLRDPVLAQLDPELHAGLARIVEKGRRSVRAIAASKLLPANTTFFPASISDKAEDAKLVRSERARHRAVWLKKALTTARGHELVFLDPDNGIETISVHQHSPKSGKYAYWNELEAFWAQGHSLIVYHHLNRTATVARQAEILREKFTERFPDAPLIKHFLARRGSCRHFWIVSQDRHLRSLSAAIDRISQDTLRACLELG</sequence>
<protein>
    <submittedName>
        <fullName evidence="1">Uncharacterized protein</fullName>
    </submittedName>
</protein>